<dbReference type="PROSITE" id="PS50943">
    <property type="entry name" value="HTH_CROC1"/>
    <property type="match status" value="1"/>
</dbReference>
<dbReference type="Proteomes" id="UP000246145">
    <property type="component" value="Unassembled WGS sequence"/>
</dbReference>
<evidence type="ECO:0000259" key="1">
    <source>
        <dbReference type="PROSITE" id="PS50943"/>
    </source>
</evidence>
<sequence>MRMNTKPQIHPLVEAAQKFGSEAALARALGVSRGALNQWKKKGREVPAEHAPEIEKLTGVPCESLCPSVRWAVVRRSELKEAEHA</sequence>
<accession>A0A2U1CRX5</accession>
<feature type="domain" description="HTH cro/C1-type" evidence="1">
    <location>
        <begin position="23"/>
        <end position="65"/>
    </location>
</feature>
<dbReference type="Gene3D" id="1.10.260.40">
    <property type="entry name" value="lambda repressor-like DNA-binding domains"/>
    <property type="match status" value="1"/>
</dbReference>
<protein>
    <submittedName>
        <fullName evidence="2">YdaS antitoxin of YdaST toxin-antitoxin system</fullName>
    </submittedName>
</protein>
<name>A0A2U1CRX5_9BURK</name>
<dbReference type="AlphaFoldDB" id="A0A2U1CRX5"/>
<dbReference type="InterPro" id="IPR001387">
    <property type="entry name" value="Cro/C1-type_HTH"/>
</dbReference>
<dbReference type="Pfam" id="PF15943">
    <property type="entry name" value="YdaS_toxin"/>
    <property type="match status" value="1"/>
</dbReference>
<dbReference type="EMBL" id="QEKO01000001">
    <property type="protein sequence ID" value="PVY68619.1"/>
    <property type="molecule type" value="Genomic_DNA"/>
</dbReference>
<evidence type="ECO:0000313" key="3">
    <source>
        <dbReference type="Proteomes" id="UP000246145"/>
    </source>
</evidence>
<dbReference type="InterPro" id="IPR010982">
    <property type="entry name" value="Lambda_DNA-bd_dom_sf"/>
</dbReference>
<dbReference type="SUPFAM" id="SSF47413">
    <property type="entry name" value="lambda repressor-like DNA-binding domains"/>
    <property type="match status" value="1"/>
</dbReference>
<organism evidence="2 3">
    <name type="scientific">Pusillimonas noertemannii</name>
    <dbReference type="NCBI Taxonomy" id="305977"/>
    <lineage>
        <taxon>Bacteria</taxon>
        <taxon>Pseudomonadati</taxon>
        <taxon>Pseudomonadota</taxon>
        <taxon>Betaproteobacteria</taxon>
        <taxon>Burkholderiales</taxon>
        <taxon>Alcaligenaceae</taxon>
        <taxon>Pusillimonas</taxon>
    </lineage>
</organism>
<dbReference type="GO" id="GO:0003677">
    <property type="term" value="F:DNA binding"/>
    <property type="evidence" value="ECO:0007669"/>
    <property type="project" value="InterPro"/>
</dbReference>
<gene>
    <name evidence="2" type="ORF">C7440_1030</name>
</gene>
<reference evidence="2 3" key="1">
    <citation type="submission" date="2018-04" db="EMBL/GenBank/DDBJ databases">
        <title>Genomic Encyclopedia of Type Strains, Phase IV (KMG-IV): sequencing the most valuable type-strain genomes for metagenomic binning, comparative biology and taxonomic classification.</title>
        <authorList>
            <person name="Goeker M."/>
        </authorList>
    </citation>
    <scope>NUCLEOTIDE SEQUENCE [LARGE SCALE GENOMIC DNA]</scope>
    <source>
        <strain evidence="2 3">DSM 10065</strain>
    </source>
</reference>
<evidence type="ECO:0000313" key="2">
    <source>
        <dbReference type="EMBL" id="PVY68619.1"/>
    </source>
</evidence>
<proteinExistence type="predicted"/>
<dbReference type="CDD" id="cd00093">
    <property type="entry name" value="HTH_XRE"/>
    <property type="match status" value="1"/>
</dbReference>
<comment type="caution">
    <text evidence="2">The sequence shown here is derived from an EMBL/GenBank/DDBJ whole genome shotgun (WGS) entry which is preliminary data.</text>
</comment>
<keyword evidence="3" id="KW-1185">Reference proteome</keyword>
<dbReference type="InterPro" id="IPR031856">
    <property type="entry name" value="YdaS_toxin-like"/>
</dbReference>